<accession>A0A561BB23</accession>
<dbReference type="GO" id="GO:0016747">
    <property type="term" value="F:acyltransferase activity, transferring groups other than amino-acyl groups"/>
    <property type="evidence" value="ECO:0007669"/>
    <property type="project" value="InterPro"/>
</dbReference>
<dbReference type="InterPro" id="IPR050832">
    <property type="entry name" value="Bact_Acetyltransf"/>
</dbReference>
<evidence type="ECO:0000256" key="1">
    <source>
        <dbReference type="ARBA" id="ARBA00022679"/>
    </source>
</evidence>
<proteinExistence type="predicted"/>
<dbReference type="InterPro" id="IPR016181">
    <property type="entry name" value="Acyl_CoA_acyltransferase"/>
</dbReference>
<name>A0A561BB23_9BURK</name>
<dbReference type="PANTHER" id="PTHR43877:SF2">
    <property type="entry name" value="AMINOALKYLPHOSPHONATE N-ACETYLTRANSFERASE-RELATED"/>
    <property type="match status" value="1"/>
</dbReference>
<reference evidence="4 5" key="1">
    <citation type="submission" date="2019-06" db="EMBL/GenBank/DDBJ databases">
        <title>Sorghum-associated microbial communities from plants grown in Nebraska, USA.</title>
        <authorList>
            <person name="Schachtman D."/>
        </authorList>
    </citation>
    <scope>NUCLEOTIDE SEQUENCE [LARGE SCALE GENOMIC DNA]</scope>
    <source>
        <strain evidence="4 5">T529</strain>
    </source>
</reference>
<organism evidence="4 5">
    <name type="scientific">Variovorax beijingensis</name>
    <dbReference type="NCBI Taxonomy" id="2496117"/>
    <lineage>
        <taxon>Bacteria</taxon>
        <taxon>Pseudomonadati</taxon>
        <taxon>Pseudomonadota</taxon>
        <taxon>Betaproteobacteria</taxon>
        <taxon>Burkholderiales</taxon>
        <taxon>Comamonadaceae</taxon>
        <taxon>Variovorax</taxon>
    </lineage>
</organism>
<dbReference type="InterPro" id="IPR000182">
    <property type="entry name" value="GNAT_dom"/>
</dbReference>
<feature type="domain" description="N-acetyltransferase" evidence="3">
    <location>
        <begin position="22"/>
        <end position="159"/>
    </location>
</feature>
<evidence type="ECO:0000313" key="5">
    <source>
        <dbReference type="Proteomes" id="UP000319722"/>
    </source>
</evidence>
<dbReference type="AlphaFoldDB" id="A0A561BB23"/>
<dbReference type="PROSITE" id="PS51186">
    <property type="entry name" value="GNAT"/>
    <property type="match status" value="1"/>
</dbReference>
<dbReference type="SUPFAM" id="SSF55729">
    <property type="entry name" value="Acyl-CoA N-acyltransferases (Nat)"/>
    <property type="match status" value="1"/>
</dbReference>
<protein>
    <submittedName>
        <fullName evidence="4">Acetyltransferase (GNAT) family protein</fullName>
    </submittedName>
</protein>
<comment type="caution">
    <text evidence="4">The sequence shown here is derived from an EMBL/GenBank/DDBJ whole genome shotgun (WGS) entry which is preliminary data.</text>
</comment>
<evidence type="ECO:0000256" key="2">
    <source>
        <dbReference type="ARBA" id="ARBA00023315"/>
    </source>
</evidence>
<dbReference type="PANTHER" id="PTHR43877">
    <property type="entry name" value="AMINOALKYLPHOSPHONATE N-ACETYLTRANSFERASE-RELATED-RELATED"/>
    <property type="match status" value="1"/>
</dbReference>
<keyword evidence="2" id="KW-0012">Acyltransferase</keyword>
<evidence type="ECO:0000259" key="3">
    <source>
        <dbReference type="PROSITE" id="PS51186"/>
    </source>
</evidence>
<gene>
    <name evidence="4" type="ORF">FB547_1133</name>
</gene>
<sequence length="160" mass="18260">MTAQKPTSEARPRYPFPKMENITITAATPEELRSGELGRKLRHYNYGFVGEYPEQQYIRLNARDGNARLLGGLRGFVFLYWLNIEVLFVEADVRGLGLGSRLLAEAERQAIELGVTNAKLETFEWQAPAFYQKHGYEEYARVDGYAPGFYLASMKKSLAR</sequence>
<dbReference type="Pfam" id="PF13508">
    <property type="entry name" value="Acetyltransf_7"/>
    <property type="match status" value="1"/>
</dbReference>
<keyword evidence="1 4" id="KW-0808">Transferase</keyword>
<dbReference type="CDD" id="cd04301">
    <property type="entry name" value="NAT_SF"/>
    <property type="match status" value="1"/>
</dbReference>
<dbReference type="Proteomes" id="UP000319722">
    <property type="component" value="Unassembled WGS sequence"/>
</dbReference>
<dbReference type="EMBL" id="VIVL01000013">
    <property type="protein sequence ID" value="TWD76121.1"/>
    <property type="molecule type" value="Genomic_DNA"/>
</dbReference>
<evidence type="ECO:0000313" key="4">
    <source>
        <dbReference type="EMBL" id="TWD76121.1"/>
    </source>
</evidence>
<dbReference type="Gene3D" id="3.40.630.30">
    <property type="match status" value="1"/>
</dbReference>